<dbReference type="RefSeq" id="WP_227709073.1">
    <property type="nucleotide sequence ID" value="NZ_JAJEQX010000048.1"/>
</dbReference>
<evidence type="ECO:0000313" key="2">
    <source>
        <dbReference type="EMBL" id="MCC2256094.1"/>
    </source>
</evidence>
<dbReference type="InterPro" id="IPR024760">
    <property type="entry name" value="HTH_dom_conjug_TS-like"/>
</dbReference>
<reference evidence="2 3" key="1">
    <citation type="submission" date="2021-10" db="EMBL/GenBank/DDBJ databases">
        <title>Anaerobic single-cell dispensing facilitates the cultivation of human gut bacteria.</title>
        <authorList>
            <person name="Afrizal A."/>
        </authorList>
    </citation>
    <scope>NUCLEOTIDE SEQUENCE [LARGE SCALE GENOMIC DNA]</scope>
    <source>
        <strain evidence="2 3">CLA-AA-H200</strain>
    </source>
</reference>
<evidence type="ECO:0000259" key="1">
    <source>
        <dbReference type="Pfam" id="PF12645"/>
    </source>
</evidence>
<feature type="domain" description="Helix-turn-helix conjugative transposon-like" evidence="1">
    <location>
        <begin position="11"/>
        <end position="70"/>
    </location>
</feature>
<sequence length="79" mass="8631">MAGRVKPIPVPVILAAVNGDEGALAAVVAHYQSYIRALATRPLKDDYGNTYLCVDEDMRLRLEAKLIYSIVTGFKVLPV</sequence>
<dbReference type="Pfam" id="PF12645">
    <property type="entry name" value="HTH_16"/>
    <property type="match status" value="1"/>
</dbReference>
<dbReference type="EMBL" id="JAJEQX010000048">
    <property type="protein sequence ID" value="MCC2256094.1"/>
    <property type="molecule type" value="Genomic_DNA"/>
</dbReference>
<comment type="caution">
    <text evidence="2">The sequence shown here is derived from an EMBL/GenBank/DDBJ whole genome shotgun (WGS) entry which is preliminary data.</text>
</comment>
<gene>
    <name evidence="2" type="ORF">LKD70_17030</name>
</gene>
<name>A0ABS8G585_9FIRM</name>
<organism evidence="2 3">
    <name type="scientific">Ruminococcus turbiniformis</name>
    <dbReference type="NCBI Taxonomy" id="2881258"/>
    <lineage>
        <taxon>Bacteria</taxon>
        <taxon>Bacillati</taxon>
        <taxon>Bacillota</taxon>
        <taxon>Clostridia</taxon>
        <taxon>Eubacteriales</taxon>
        <taxon>Oscillospiraceae</taxon>
        <taxon>Ruminococcus</taxon>
    </lineage>
</organism>
<accession>A0ABS8G585</accession>
<dbReference type="Proteomes" id="UP001198151">
    <property type="component" value="Unassembled WGS sequence"/>
</dbReference>
<protein>
    <submittedName>
        <fullName evidence="2">Helix-turn-helix domain-containing protein</fullName>
    </submittedName>
</protein>
<evidence type="ECO:0000313" key="3">
    <source>
        <dbReference type="Proteomes" id="UP001198151"/>
    </source>
</evidence>
<proteinExistence type="predicted"/>
<keyword evidence="3" id="KW-1185">Reference proteome</keyword>